<feature type="region of interest" description="Disordered" evidence="1">
    <location>
        <begin position="383"/>
        <end position="409"/>
    </location>
</feature>
<dbReference type="AlphaFoldDB" id="A0A1E4TKR7"/>
<feature type="region of interest" description="Disordered" evidence="1">
    <location>
        <begin position="1"/>
        <end position="85"/>
    </location>
</feature>
<name>A0A1E4TKR7_9ASCO</name>
<feature type="region of interest" description="Disordered" evidence="1">
    <location>
        <begin position="476"/>
        <end position="530"/>
    </location>
</feature>
<sequence length="754" mass="82273">MSNNEYKPWRLSAGVSVPDQNGESNTPLDDIEGPQQAIESISPVSDTASPANIAIDVSASQDESFENDLQSPTLPNILPPKHEEVTPSAALDSLMQDLSSFSEQSAIRDNTLDLAVPGKVATTAYDTNDTHQTDDVDNLAYDMSRIYSEEALAIDVNSAAATTFDADEMSPGYAEQVKKNDELAQDIYETVSNPSRGHSRNVSQVSNISISSNSSRKPVSIPVIPSVIANPSRHSRGASSDGFEDFDPGVGTIDSRASWMKGFDDNEEAELGIAAPTSVRLASVPEFVDSVQLPLQDDNTLQIYPALTEDENYMSAEEFADNFEAPEQNKMDEANDANNIADEIANYEANDDINDDISDDVKDYNNDINNGIRNDINDFNDNHSSPLVSVESRSSAGRSTSLNTTQIETWPEASIPEILPPIADNDDKLPGNVIVSNIDDSLDSKANERSDTFTLNEFDTTTESDTDVLRWKPVDSYKDSDDSDDNELDGQSSLKNYNSIEDYSENDSRKDSDLFSRPDTDTPLPAPRPISMIINDIAPEENKSVGTSKQVLTTLDENSDATGNDSNGIGNASIDSQGTKGSETGANYNLNQLIAFYTNSNDYNDLLKALNYVQDKSLLQFNRKYDFRSLTSKNPSSKERQKAYNEARLQEADVNIGLDLWLAYSSGQLTDILNADGIGAPKTAAYPKKQFISQDGVSLTRTGTSSSTTRKSSGASHISSKMHNMSHSLKNSSRLGMDKSKGFFAKSKNIMKNL</sequence>
<feature type="compositionally biased region" description="Low complexity" evidence="1">
    <location>
        <begin position="200"/>
        <end position="218"/>
    </location>
</feature>
<dbReference type="Proteomes" id="UP000095023">
    <property type="component" value="Unassembled WGS sequence"/>
</dbReference>
<feature type="region of interest" description="Disordered" evidence="1">
    <location>
        <begin position="192"/>
        <end position="218"/>
    </location>
</feature>
<feature type="region of interest" description="Disordered" evidence="1">
    <location>
        <begin position="699"/>
        <end position="732"/>
    </location>
</feature>
<evidence type="ECO:0000313" key="2">
    <source>
        <dbReference type="EMBL" id="ODV92317.1"/>
    </source>
</evidence>
<feature type="compositionally biased region" description="Polar residues" evidence="1">
    <location>
        <begin position="717"/>
        <end position="732"/>
    </location>
</feature>
<dbReference type="EMBL" id="KV453841">
    <property type="protein sequence ID" value="ODV92317.1"/>
    <property type="molecule type" value="Genomic_DNA"/>
</dbReference>
<proteinExistence type="predicted"/>
<evidence type="ECO:0000256" key="1">
    <source>
        <dbReference type="SAM" id="MobiDB-lite"/>
    </source>
</evidence>
<protein>
    <submittedName>
        <fullName evidence="2">Uncharacterized protein</fullName>
    </submittedName>
</protein>
<feature type="compositionally biased region" description="Polar residues" evidence="1">
    <location>
        <begin position="37"/>
        <end position="50"/>
    </location>
</feature>
<keyword evidence="3" id="KW-1185">Reference proteome</keyword>
<feature type="compositionally biased region" description="Low complexity" evidence="1">
    <location>
        <begin position="699"/>
        <end position="716"/>
    </location>
</feature>
<organism evidence="2 3">
    <name type="scientific">Tortispora caseinolytica NRRL Y-17796</name>
    <dbReference type="NCBI Taxonomy" id="767744"/>
    <lineage>
        <taxon>Eukaryota</taxon>
        <taxon>Fungi</taxon>
        <taxon>Dikarya</taxon>
        <taxon>Ascomycota</taxon>
        <taxon>Saccharomycotina</taxon>
        <taxon>Trigonopsidomycetes</taxon>
        <taxon>Trigonopsidales</taxon>
        <taxon>Trigonopsidaceae</taxon>
        <taxon>Tortispora</taxon>
    </lineage>
</organism>
<feature type="compositionally biased region" description="Polar residues" evidence="1">
    <location>
        <begin position="396"/>
        <end position="408"/>
    </location>
</feature>
<feature type="compositionally biased region" description="Polar residues" evidence="1">
    <location>
        <begin position="18"/>
        <end position="27"/>
    </location>
</feature>
<feature type="compositionally biased region" description="Low complexity" evidence="1">
    <location>
        <begin position="383"/>
        <end position="395"/>
    </location>
</feature>
<evidence type="ECO:0000313" key="3">
    <source>
        <dbReference type="Proteomes" id="UP000095023"/>
    </source>
</evidence>
<gene>
    <name evidence="2" type="ORF">CANCADRAFT_84847</name>
</gene>
<feature type="compositionally biased region" description="Polar residues" evidence="1">
    <location>
        <begin position="58"/>
        <end position="74"/>
    </location>
</feature>
<accession>A0A1E4TKR7</accession>
<feature type="region of interest" description="Disordered" evidence="1">
    <location>
        <begin position="557"/>
        <end position="580"/>
    </location>
</feature>
<feature type="region of interest" description="Disordered" evidence="1">
    <location>
        <begin position="229"/>
        <end position="248"/>
    </location>
</feature>
<feature type="compositionally biased region" description="Basic and acidic residues" evidence="1">
    <location>
        <begin position="506"/>
        <end position="520"/>
    </location>
</feature>
<reference evidence="3" key="1">
    <citation type="submission" date="2016-02" db="EMBL/GenBank/DDBJ databases">
        <title>Comparative genomics of biotechnologically important yeasts.</title>
        <authorList>
            <consortium name="DOE Joint Genome Institute"/>
            <person name="Riley R."/>
            <person name="Haridas S."/>
            <person name="Wolfe K.H."/>
            <person name="Lopes M.R."/>
            <person name="Hittinger C.T."/>
            <person name="Goker M."/>
            <person name="Salamov A."/>
            <person name="Wisecaver J."/>
            <person name="Long T.M."/>
            <person name="Aerts A.L."/>
            <person name="Barry K."/>
            <person name="Choi C."/>
            <person name="Clum A."/>
            <person name="Coughlan A.Y."/>
            <person name="Deshpande S."/>
            <person name="Douglass A.P."/>
            <person name="Hanson S.J."/>
            <person name="Klenk H.-P."/>
            <person name="Labutti K."/>
            <person name="Lapidus A."/>
            <person name="Lindquist E."/>
            <person name="Lipzen A."/>
            <person name="Meier-Kolthoff J.P."/>
            <person name="Ohm R.A."/>
            <person name="Otillar R.P."/>
            <person name="Pangilinan J."/>
            <person name="Peng Y."/>
            <person name="Rokas A."/>
            <person name="Rosa C.A."/>
            <person name="Scheuner C."/>
            <person name="Sibirny A.A."/>
            <person name="Slot J.C."/>
            <person name="Stielow J.B."/>
            <person name="Sun H."/>
            <person name="Kurtzman C.P."/>
            <person name="Blackwell M."/>
            <person name="Jeffries T.W."/>
            <person name="Grigoriev I.V."/>
        </authorList>
    </citation>
    <scope>NUCLEOTIDE SEQUENCE [LARGE SCALE GENOMIC DNA]</scope>
    <source>
        <strain evidence="3">NRRL Y-17796</strain>
    </source>
</reference>